<sequence>MKLLFDPDQDRPFFIPENIEVEKAKLPKDVTEVASDYMRVMFQHAIEEIESNTLNPEFLNSFTKQYVLTVPGVWSDKAKDMTLKAATMAGISPVELITEPEAGALYTLASMKRQGLQLDDAILICDAGGGTVDLISYEILSLKPFEVKALTKPSGGIAGSTMINKLLEEEIRKAVGDEAYIKLKETDGYRAALKEFDVAIKVSFEGKNDRDKFISFPMANLKDNPRHGLVKNSMARSGATIFRLFDPIVREVDRLITEQVQNVKLQRLQATPSNPDGLKAIFLICGFGASGYLKEIIKKSNPNIMVIQPREAWSAIIRGAVMSKLPMAAAPSVVSTKASKHYGTCMSSKYDPIRDKGFPTYKGKWDEVTLCKVMSWFIFMNDELERGKKTKLGLHRYFPGHHPSGHDLIVKNQLYECTVSDAPDHPTSEGETLVDSSSPALEKASSKVRNYFD</sequence>
<feature type="region of interest" description="Disordered" evidence="3">
    <location>
        <begin position="420"/>
        <end position="453"/>
    </location>
</feature>
<evidence type="ECO:0000313" key="4">
    <source>
        <dbReference type="EMBL" id="KIY01242.1"/>
    </source>
</evidence>
<dbReference type="CDD" id="cd10170">
    <property type="entry name" value="ASKHA_NBD_HSP70"/>
    <property type="match status" value="1"/>
</dbReference>
<dbReference type="InterPro" id="IPR013126">
    <property type="entry name" value="Hsp_70_fam"/>
</dbReference>
<keyword evidence="2" id="KW-0067">ATP-binding</keyword>
<name>A0A0D2IW10_9EURO</name>
<proteinExistence type="predicted"/>
<keyword evidence="1" id="KW-0547">Nucleotide-binding</keyword>
<dbReference type="Pfam" id="PF00012">
    <property type="entry name" value="HSP70"/>
    <property type="match status" value="1"/>
</dbReference>
<evidence type="ECO:0000313" key="5">
    <source>
        <dbReference type="Proteomes" id="UP000053411"/>
    </source>
</evidence>
<evidence type="ECO:0000256" key="1">
    <source>
        <dbReference type="ARBA" id="ARBA00022741"/>
    </source>
</evidence>
<dbReference type="VEuPathDB" id="FungiDB:Z520_02794"/>
<dbReference type="GO" id="GO:0140662">
    <property type="term" value="F:ATP-dependent protein folding chaperone"/>
    <property type="evidence" value="ECO:0007669"/>
    <property type="project" value="InterPro"/>
</dbReference>
<dbReference type="RefSeq" id="XP_016635364.1">
    <property type="nucleotide sequence ID" value="XM_016773307.1"/>
</dbReference>
<dbReference type="GeneID" id="27708540"/>
<dbReference type="GO" id="GO:0005524">
    <property type="term" value="F:ATP binding"/>
    <property type="evidence" value="ECO:0007669"/>
    <property type="project" value="UniProtKB-KW"/>
</dbReference>
<dbReference type="InterPro" id="IPR043129">
    <property type="entry name" value="ATPase_NBD"/>
</dbReference>
<gene>
    <name evidence="4" type="ORF">Z520_02794</name>
</gene>
<evidence type="ECO:0000256" key="3">
    <source>
        <dbReference type="SAM" id="MobiDB-lite"/>
    </source>
</evidence>
<reference evidence="4 5" key="1">
    <citation type="submission" date="2015-01" db="EMBL/GenBank/DDBJ databases">
        <title>The Genome Sequence of Fonsecaea multimorphosa CBS 102226.</title>
        <authorList>
            <consortium name="The Broad Institute Genomics Platform"/>
            <person name="Cuomo C."/>
            <person name="de Hoog S."/>
            <person name="Gorbushina A."/>
            <person name="Stielow B."/>
            <person name="Teixiera M."/>
            <person name="Abouelleil A."/>
            <person name="Chapman S.B."/>
            <person name="Priest M."/>
            <person name="Young S.K."/>
            <person name="Wortman J."/>
            <person name="Nusbaum C."/>
            <person name="Birren B."/>
        </authorList>
    </citation>
    <scope>NUCLEOTIDE SEQUENCE [LARGE SCALE GENOMIC DNA]</scope>
    <source>
        <strain evidence="4 5">CBS 102226</strain>
    </source>
</reference>
<dbReference type="Proteomes" id="UP000053411">
    <property type="component" value="Unassembled WGS sequence"/>
</dbReference>
<accession>A0A0D2IW10</accession>
<dbReference type="PANTHER" id="PTHR14187:SF5">
    <property type="entry name" value="HEAT SHOCK 70 KDA PROTEIN 12A"/>
    <property type="match status" value="1"/>
</dbReference>
<dbReference type="PANTHER" id="PTHR14187">
    <property type="entry name" value="ALPHA KINASE/ELONGATION FACTOR 2 KINASE"/>
    <property type="match status" value="1"/>
</dbReference>
<keyword evidence="5" id="KW-1185">Reference proteome</keyword>
<organism evidence="4 5">
    <name type="scientific">Fonsecaea multimorphosa CBS 102226</name>
    <dbReference type="NCBI Taxonomy" id="1442371"/>
    <lineage>
        <taxon>Eukaryota</taxon>
        <taxon>Fungi</taxon>
        <taxon>Dikarya</taxon>
        <taxon>Ascomycota</taxon>
        <taxon>Pezizomycotina</taxon>
        <taxon>Eurotiomycetes</taxon>
        <taxon>Chaetothyriomycetidae</taxon>
        <taxon>Chaetothyriales</taxon>
        <taxon>Herpotrichiellaceae</taxon>
        <taxon>Fonsecaea</taxon>
    </lineage>
</organism>
<dbReference type="SUPFAM" id="SSF53067">
    <property type="entry name" value="Actin-like ATPase domain"/>
    <property type="match status" value="2"/>
</dbReference>
<dbReference type="Gene3D" id="3.30.420.40">
    <property type="match status" value="2"/>
</dbReference>
<dbReference type="EMBL" id="KN848065">
    <property type="protein sequence ID" value="KIY01242.1"/>
    <property type="molecule type" value="Genomic_DNA"/>
</dbReference>
<dbReference type="STRING" id="1442371.A0A0D2IW10"/>
<dbReference type="OrthoDB" id="2963168at2759"/>
<dbReference type="Gene3D" id="3.90.640.10">
    <property type="entry name" value="Actin, Chain A, domain 4"/>
    <property type="match status" value="1"/>
</dbReference>
<evidence type="ECO:0000256" key="2">
    <source>
        <dbReference type="ARBA" id="ARBA00022840"/>
    </source>
</evidence>
<protein>
    <submittedName>
        <fullName evidence="4">Uncharacterized protein</fullName>
    </submittedName>
</protein>
<dbReference type="AlphaFoldDB" id="A0A0D2IW10"/>